<sequence length="723" mass="81892">MSLRILRAPEKHNERQQRTKAWSGPRGHTKRGVIDSLQPERGRQQHNGEEGTTNETCLLREESVWLWKPKNKDNGSEVEPPYFSGDLNHYWRFVIQFEICTESPFRLARRITEKDMSPSYMCIEVQSCEIVLSNCTAFQFVHASCSICRRSGWLLTANDEASFDGMTENEVESLSAAKLTRYSSSSWEAKKTTICRKGFAYSDTFGLTGIGKKRKVVTHCVTECNRGIHGHLNDIGLSVVPLNKWLMRVLYEIVGPHDQLSEDFSKLAENGRQAGTVLNRRTTKYVLYPAKQVLNNQNIAPLSLNGDEFEPLTPNILFLMQCCPSIPGRYELNWSSGPFVVDEYLSSRVAYFVNFCFALLEPYRNAAPILSCLLGGPITTRHSKIPFGCNNYVSVNLSQMSNKRTCASSTSWFLVLKTNLKVIKRAFNSNLPMSQGKLATIGHMHHPPKPPWMEGKQCIIVALISTYEVRYSPNRRLFKGELGTHGGPLSYKGPLRKEMQFEAVRFGKVLTHKNIANYHQMCRPTASIEQLILIGLAGTRHEKSGPCRGVTVCGSQRPTELSARHSQSLIPACDENVVDLEYADGSVLVFEEQEKAQMFLDELTKAIPSFHVHFSPTKFPEQPSVRPYADNKKRLPLRVPLIMIAPVNLTAQEHCLLESSSVRSTSPEAKHHCCTVDIMKHYIRIIRHLNSAVREIWVLLERFEVYDRTLVLSACLEDTTYVD</sequence>
<evidence type="ECO:0000313" key="2">
    <source>
        <dbReference type="EMBL" id="GAA54615.1"/>
    </source>
</evidence>
<organism evidence="2 3">
    <name type="scientific">Clonorchis sinensis</name>
    <name type="common">Chinese liver fluke</name>
    <dbReference type="NCBI Taxonomy" id="79923"/>
    <lineage>
        <taxon>Eukaryota</taxon>
        <taxon>Metazoa</taxon>
        <taxon>Spiralia</taxon>
        <taxon>Lophotrochozoa</taxon>
        <taxon>Platyhelminthes</taxon>
        <taxon>Trematoda</taxon>
        <taxon>Digenea</taxon>
        <taxon>Opisthorchiida</taxon>
        <taxon>Opisthorchiata</taxon>
        <taxon>Opisthorchiidae</taxon>
        <taxon>Clonorchis</taxon>
    </lineage>
</organism>
<dbReference type="AlphaFoldDB" id="G7YNT4"/>
<evidence type="ECO:0000313" key="3">
    <source>
        <dbReference type="Proteomes" id="UP000008909"/>
    </source>
</evidence>
<reference evidence="2" key="1">
    <citation type="journal article" date="2011" name="Genome Biol.">
        <title>The draft genome of the carcinogenic human liver fluke Clonorchis sinensis.</title>
        <authorList>
            <person name="Wang X."/>
            <person name="Chen W."/>
            <person name="Huang Y."/>
            <person name="Sun J."/>
            <person name="Men J."/>
            <person name="Liu H."/>
            <person name="Luo F."/>
            <person name="Guo L."/>
            <person name="Lv X."/>
            <person name="Deng C."/>
            <person name="Zhou C."/>
            <person name="Fan Y."/>
            <person name="Li X."/>
            <person name="Huang L."/>
            <person name="Hu Y."/>
            <person name="Liang C."/>
            <person name="Hu X."/>
            <person name="Xu J."/>
            <person name="Yu X."/>
        </authorList>
    </citation>
    <scope>NUCLEOTIDE SEQUENCE [LARGE SCALE GENOMIC DNA]</scope>
    <source>
        <strain evidence="2">Henan</strain>
    </source>
</reference>
<feature type="region of interest" description="Disordered" evidence="1">
    <location>
        <begin position="1"/>
        <end position="53"/>
    </location>
</feature>
<protein>
    <submittedName>
        <fullName evidence="2">Uncharacterized protein</fullName>
    </submittedName>
</protein>
<gene>
    <name evidence="2" type="ORF">CLF_104207</name>
</gene>
<feature type="compositionally biased region" description="Basic and acidic residues" evidence="1">
    <location>
        <begin position="38"/>
        <end position="49"/>
    </location>
</feature>
<proteinExistence type="predicted"/>
<dbReference type="Proteomes" id="UP000008909">
    <property type="component" value="Unassembled WGS sequence"/>
</dbReference>
<dbReference type="EMBL" id="DF143907">
    <property type="protein sequence ID" value="GAA54615.1"/>
    <property type="molecule type" value="Genomic_DNA"/>
</dbReference>
<feature type="compositionally biased region" description="Basic and acidic residues" evidence="1">
    <location>
        <begin position="7"/>
        <end position="17"/>
    </location>
</feature>
<evidence type="ECO:0000256" key="1">
    <source>
        <dbReference type="SAM" id="MobiDB-lite"/>
    </source>
</evidence>
<accession>G7YNT4</accession>
<name>G7YNT4_CLOSI</name>
<keyword evidence="3" id="KW-1185">Reference proteome</keyword>
<reference key="2">
    <citation type="submission" date="2011-10" db="EMBL/GenBank/DDBJ databases">
        <title>The genome and transcriptome sequence of Clonorchis sinensis provide insights into the carcinogenic liver fluke.</title>
        <authorList>
            <person name="Wang X."/>
            <person name="Huang Y."/>
            <person name="Chen W."/>
            <person name="Liu H."/>
            <person name="Guo L."/>
            <person name="Chen Y."/>
            <person name="Luo F."/>
            <person name="Zhou W."/>
            <person name="Sun J."/>
            <person name="Mao Q."/>
            <person name="Liang P."/>
            <person name="Zhou C."/>
            <person name="Tian Y."/>
            <person name="Men J."/>
            <person name="Lv X."/>
            <person name="Huang L."/>
            <person name="Zhou J."/>
            <person name="Hu Y."/>
            <person name="Li R."/>
            <person name="Zhang F."/>
            <person name="Lei H."/>
            <person name="Li X."/>
            <person name="Hu X."/>
            <person name="Liang C."/>
            <person name="Xu J."/>
            <person name="Wu Z."/>
            <person name="Yu X."/>
        </authorList>
    </citation>
    <scope>NUCLEOTIDE SEQUENCE</scope>
    <source>
        <strain>Henan</strain>
    </source>
</reference>